<keyword evidence="1" id="KW-0282">Flagellum</keyword>
<dbReference type="EMBL" id="RHHQ01000002">
    <property type="protein sequence ID" value="RNB92655.1"/>
    <property type="molecule type" value="Genomic_DNA"/>
</dbReference>
<dbReference type="NCBIfam" id="TIGR03826">
    <property type="entry name" value="YvyF"/>
    <property type="match status" value="1"/>
</dbReference>
<keyword evidence="2" id="KW-1185">Reference proteome</keyword>
<proteinExistence type="predicted"/>
<keyword evidence="1" id="KW-0966">Cell projection</keyword>
<organism evidence="1 2">
    <name type="scientific">Brevibacillus fluminis</name>
    <dbReference type="NCBI Taxonomy" id="511487"/>
    <lineage>
        <taxon>Bacteria</taxon>
        <taxon>Bacillati</taxon>
        <taxon>Bacillota</taxon>
        <taxon>Bacilli</taxon>
        <taxon>Bacillales</taxon>
        <taxon>Paenibacillaceae</taxon>
        <taxon>Brevibacillus</taxon>
    </lineage>
</organism>
<sequence>MSFGKLANCTSCDALFVQSTRDVCPKCYQAIEKDYEKCTQFLRKRENRGSTLQQVSEATGVSAKQITRFIREGRISIANTPNLGYPCENCGTSIQKGTLCDDCARDLKREINQQLDVDQRLADFEKERNAQGYKRRDHINE</sequence>
<dbReference type="OrthoDB" id="1739831at2"/>
<dbReference type="RefSeq" id="WP_122915912.1">
    <property type="nucleotide sequence ID" value="NZ_RHHQ01000002.1"/>
</dbReference>
<gene>
    <name evidence="1" type="ORF">EDM56_00475</name>
</gene>
<reference evidence="1 2" key="1">
    <citation type="submission" date="2018-10" db="EMBL/GenBank/DDBJ databases">
        <title>Phylogenomics of Brevibacillus.</title>
        <authorList>
            <person name="Dunlap C."/>
        </authorList>
    </citation>
    <scope>NUCLEOTIDE SEQUENCE [LARGE SCALE GENOMIC DNA]</scope>
    <source>
        <strain evidence="1 2">JCM 15716</strain>
    </source>
</reference>
<dbReference type="Proteomes" id="UP000271031">
    <property type="component" value="Unassembled WGS sequence"/>
</dbReference>
<dbReference type="AlphaFoldDB" id="A0A3M8DYN5"/>
<evidence type="ECO:0000313" key="2">
    <source>
        <dbReference type="Proteomes" id="UP000271031"/>
    </source>
</evidence>
<evidence type="ECO:0000313" key="1">
    <source>
        <dbReference type="EMBL" id="RNB92655.1"/>
    </source>
</evidence>
<comment type="caution">
    <text evidence="1">The sequence shown here is derived from an EMBL/GenBank/DDBJ whole genome shotgun (WGS) entry which is preliminary data.</text>
</comment>
<accession>A0A3M8DYN5</accession>
<name>A0A3M8DYN5_9BACL</name>
<dbReference type="InterPro" id="IPR022258">
    <property type="entry name" value="Flagellar_operon_YvyF"/>
</dbReference>
<protein>
    <submittedName>
        <fullName evidence="1">Flagellar protein</fullName>
    </submittedName>
</protein>
<keyword evidence="1" id="KW-0969">Cilium</keyword>